<sequence length="253" mass="29184">MQPIRYLISCINSSNIFTNPLLSKCTHISVPYDIITKDGIKLQDVTFIQNLFKLKLNNRYIKTLLSINVQDIQKLGSKKILNILLDCGFDGIIFNNIFNTNSHIVYNIISILSSLSPPYNFNWEFVLQTDNKIILPISHITYIITPKNFVKAFTDLNWNPQQILVSSNKDDQDILEFVKFNKLGGIYNINELSSIYINGLQHSLNYKNLNHIEYPTSKILNPIINQHIESILDSYNNSYPEHILPIEININLL</sequence>
<name>A0A6C0DVR6_9ZZZZ</name>
<dbReference type="EMBL" id="MN739679">
    <property type="protein sequence ID" value="QHT20541.1"/>
    <property type="molecule type" value="Genomic_DNA"/>
</dbReference>
<dbReference type="AlphaFoldDB" id="A0A6C0DVR6"/>
<proteinExistence type="predicted"/>
<evidence type="ECO:0000313" key="1">
    <source>
        <dbReference type="EMBL" id="QHT20541.1"/>
    </source>
</evidence>
<protein>
    <submittedName>
        <fullName evidence="1">Uncharacterized protein</fullName>
    </submittedName>
</protein>
<accession>A0A6C0DVR6</accession>
<organism evidence="1">
    <name type="scientific">viral metagenome</name>
    <dbReference type="NCBI Taxonomy" id="1070528"/>
    <lineage>
        <taxon>unclassified sequences</taxon>
        <taxon>metagenomes</taxon>
        <taxon>organismal metagenomes</taxon>
    </lineage>
</organism>
<reference evidence="1" key="1">
    <citation type="journal article" date="2020" name="Nature">
        <title>Giant virus diversity and host interactions through global metagenomics.</title>
        <authorList>
            <person name="Schulz F."/>
            <person name="Roux S."/>
            <person name="Paez-Espino D."/>
            <person name="Jungbluth S."/>
            <person name="Walsh D.A."/>
            <person name="Denef V.J."/>
            <person name="McMahon K.D."/>
            <person name="Konstantinidis K.T."/>
            <person name="Eloe-Fadrosh E.A."/>
            <person name="Kyrpides N.C."/>
            <person name="Woyke T."/>
        </authorList>
    </citation>
    <scope>NUCLEOTIDE SEQUENCE</scope>
    <source>
        <strain evidence="1">GVMAG-M-3300023174-68</strain>
    </source>
</reference>